<accession>A0AAP3E1U4</accession>
<organism evidence="1 2">
    <name type="scientific">Natronoglomus mannanivorans</name>
    <dbReference type="NCBI Taxonomy" id="2979990"/>
    <lineage>
        <taxon>Archaea</taxon>
        <taxon>Methanobacteriati</taxon>
        <taxon>Methanobacteriota</taxon>
        <taxon>Stenosarchaea group</taxon>
        <taxon>Halobacteria</taxon>
        <taxon>Halobacteriales</taxon>
        <taxon>Natrialbaceae</taxon>
        <taxon>Natronoglomus</taxon>
    </lineage>
</organism>
<protein>
    <submittedName>
        <fullName evidence="1">Uncharacterized protein</fullName>
    </submittedName>
</protein>
<dbReference type="EMBL" id="JAOPKA010000005">
    <property type="protein sequence ID" value="MCU4741878.1"/>
    <property type="molecule type" value="Genomic_DNA"/>
</dbReference>
<dbReference type="Proteomes" id="UP001321018">
    <property type="component" value="Unassembled WGS sequence"/>
</dbReference>
<dbReference type="AlphaFoldDB" id="A0AAP3E1U4"/>
<evidence type="ECO:0000313" key="2">
    <source>
        <dbReference type="Proteomes" id="UP001321018"/>
    </source>
</evidence>
<sequence>MGSLDTLSRAFLVALVVLSFFLLEREDFHVHWCNAPSLAWITVISV</sequence>
<evidence type="ECO:0000313" key="1">
    <source>
        <dbReference type="EMBL" id="MCU4741878.1"/>
    </source>
</evidence>
<dbReference type="RefSeq" id="WP_338003705.1">
    <property type="nucleotide sequence ID" value="NZ_JAOPKA010000005.1"/>
</dbReference>
<reference evidence="1" key="1">
    <citation type="submission" date="2022-09" db="EMBL/GenBank/DDBJ databases">
        <title>Enrichment on poylsaccharides allowed isolation of novel metabolic and taxonomic groups of Haloarchaea.</title>
        <authorList>
            <person name="Sorokin D.Y."/>
            <person name="Elcheninov A.G."/>
            <person name="Khizhniak T.V."/>
            <person name="Kolganova T.V."/>
            <person name="Kublanov I.V."/>
        </authorList>
    </citation>
    <scope>NUCLEOTIDE SEQUENCE</scope>
    <source>
        <strain evidence="1">AArc-xg1-1</strain>
    </source>
</reference>
<name>A0AAP3E1U4_9EURY</name>
<proteinExistence type="predicted"/>
<gene>
    <name evidence="1" type="ORF">OB960_10765</name>
</gene>
<comment type="caution">
    <text evidence="1">The sequence shown here is derived from an EMBL/GenBank/DDBJ whole genome shotgun (WGS) entry which is preliminary data.</text>
</comment>